<protein>
    <submittedName>
        <fullName evidence="2">Uncharacterized protein</fullName>
    </submittedName>
</protein>
<feature type="signal peptide" evidence="1">
    <location>
        <begin position="1"/>
        <end position="31"/>
    </location>
</feature>
<dbReference type="AlphaFoldDB" id="A0A1I6CX81"/>
<feature type="non-terminal residue" evidence="2">
    <location>
        <position position="691"/>
    </location>
</feature>
<evidence type="ECO:0000313" key="3">
    <source>
        <dbReference type="Proteomes" id="UP000199584"/>
    </source>
</evidence>
<dbReference type="STRING" id="39060.SAMN05660706_1031"/>
<dbReference type="Proteomes" id="UP000199584">
    <property type="component" value="Unassembled WGS sequence"/>
</dbReference>
<evidence type="ECO:0000313" key="2">
    <source>
        <dbReference type="EMBL" id="SFQ97829.1"/>
    </source>
</evidence>
<dbReference type="OrthoDB" id="2023214at2"/>
<reference evidence="3" key="1">
    <citation type="submission" date="2016-10" db="EMBL/GenBank/DDBJ databases">
        <authorList>
            <person name="Varghese N."/>
            <person name="Submissions S."/>
        </authorList>
    </citation>
    <scope>NUCLEOTIDE SEQUENCE [LARGE SCALE GENOMIC DNA]</scope>
    <source>
        <strain evidence="3">DSM 3669</strain>
    </source>
</reference>
<sequence length="691" mass="73651">MRKLRNKRFSLLMALVFAFTMVFPFAGIAGAATGFDTLAAPTVDDNGAYELGRFEAVFAPGQLQPGDSVTFRLPNDFKFLKANATQESDEMVAGDWTVSGNVYGQKPGNYFEFPGSYLGEVNALKATDVTVEKLDSDEIKLIVNNISESGNYAYFTFNLGSIWVDEGFEGDIELSATAPTSSGFSSGKILVGRVSGGEVDLEVTNAPNFNNDTTSDPIKIRIKEDRAGAIADGESSAIKFVLPDGFEWTGTPTYKIIWGDDLFAGVGDAAGDNAEIKFNTAKDELKIDTTNYDGTNNATLIELTANIECVDETDAEYGDVVVKVKGESTTSVSELVVARYGDYDATISAGDAPTIYAGQLEQEIAKIKIEEAIAGSMIANRTLLLTLPEGAKWAVVDDDNDHGLYIEPVGFPGRDGKTAKFKFTGGSSSDAAELELKDMEVMVEPGFEGDLVVEVSGSAGLSGELTVAKVVPAVKVTAEVADGLVIGRSAQAAGTITITEADAGLVIDGKDLIIDLPRGVRFVGVPDVQVTEGDLEIDDYDVKDDTDDEDNLLVISIKDDSNEASTIEISGIEYVLDRTVPEGDIEVVVRGDAINEVNDDVAVKAELGTANANGYIEIETYEAFDIETSTSDDDYYKVFPKQDEAAVVVNAKVGTPAPEEKALSTSITLGDNGSYISDGRIMVQLRDAAKA</sequence>
<name>A0A1I6CX81_9FIRM</name>
<evidence type="ECO:0000256" key="1">
    <source>
        <dbReference type="SAM" id="SignalP"/>
    </source>
</evidence>
<accession>A0A1I6CX81</accession>
<proteinExistence type="predicted"/>
<feature type="chain" id="PRO_5011465088" evidence="1">
    <location>
        <begin position="32"/>
        <end position="691"/>
    </location>
</feature>
<dbReference type="RefSeq" id="WP_092481862.1">
    <property type="nucleotide sequence ID" value="NZ_FOYM01000003.1"/>
</dbReference>
<keyword evidence="3" id="KW-1185">Reference proteome</keyword>
<organism evidence="2 3">
    <name type="scientific">Desulfoscipio geothermicus DSM 3669</name>
    <dbReference type="NCBI Taxonomy" id="1121426"/>
    <lineage>
        <taxon>Bacteria</taxon>
        <taxon>Bacillati</taxon>
        <taxon>Bacillota</taxon>
        <taxon>Clostridia</taxon>
        <taxon>Eubacteriales</taxon>
        <taxon>Desulfallaceae</taxon>
        <taxon>Desulfoscipio</taxon>
    </lineage>
</organism>
<dbReference type="EMBL" id="FOYM01000003">
    <property type="protein sequence ID" value="SFQ97829.1"/>
    <property type="molecule type" value="Genomic_DNA"/>
</dbReference>
<keyword evidence="1" id="KW-0732">Signal</keyword>
<gene>
    <name evidence="2" type="ORF">SAMN05660706_1031</name>
</gene>